<feature type="transmembrane region" description="Helical" evidence="6">
    <location>
        <begin position="40"/>
        <end position="61"/>
    </location>
</feature>
<keyword evidence="4 6" id="KW-1133">Transmembrane helix</keyword>
<feature type="transmembrane region" description="Helical" evidence="6">
    <location>
        <begin position="230"/>
        <end position="248"/>
    </location>
</feature>
<sequence>MSSSTTPAQDAIPDDDEAVIAETHDNIEEHEYPSVIRLSAIFMALVFGIFLTIISTAVPAITEQFHSLDDVGWYGSAMFFPVAATQSFWGKCYKYFPMKAVFLVSIVIFEIGSLVCAVSGNSNTFIAGRAITGTGAAGTFAGCFIIINFCTRPKYRPAATGILSATFALASVVGPLCVYGQHLMALVTKHSFYINLPFGALAVVIFLVAFKPPRAAQPAPATQREIFLQMDLPGVVLISGTVICFTLVMRANVVGTLVGAAVLDIAFGVDQWWQGERALIMTSFLRNRTLLVGGIFEFFISGAFYVALFYLPIYFQVVKGVSAIASGVRLVPLVLALTITQIVLGGAITVTGIFNPFLIAGPALAAIGGGLLSTLDANSTPGQWIGYQILLGVGVGACLTIPLMLAGVVVQPKDVSTATAIIIFAQSIGGALMLAAAQGIFQNELVRLLRKSVPEANPLAIISLGASQEAKEILPPEVLGAILETFVTALKHTFVLAVPVAGIAFVVSFFQPWFKYHKPAVANGEISSMEDANVSMTGVNVEAKP</sequence>
<dbReference type="EMBL" id="MU005775">
    <property type="protein sequence ID" value="KAF2706941.1"/>
    <property type="molecule type" value="Genomic_DNA"/>
</dbReference>
<evidence type="ECO:0000256" key="2">
    <source>
        <dbReference type="ARBA" id="ARBA00022448"/>
    </source>
</evidence>
<proteinExistence type="predicted"/>
<evidence type="ECO:0000256" key="4">
    <source>
        <dbReference type="ARBA" id="ARBA00022989"/>
    </source>
</evidence>
<feature type="transmembrane region" description="Helical" evidence="6">
    <location>
        <begin position="387"/>
        <end position="409"/>
    </location>
</feature>
<evidence type="ECO:0000256" key="1">
    <source>
        <dbReference type="ARBA" id="ARBA00004141"/>
    </source>
</evidence>
<feature type="transmembrane region" description="Helical" evidence="6">
    <location>
        <begin position="126"/>
        <end position="150"/>
    </location>
</feature>
<gene>
    <name evidence="8" type="ORF">K504DRAFT_470934</name>
</gene>
<feature type="transmembrane region" description="Helical" evidence="6">
    <location>
        <begin position="493"/>
        <end position="510"/>
    </location>
</feature>
<keyword evidence="5 6" id="KW-0472">Membrane</keyword>
<accession>A0A6G1K3C1</accession>
<dbReference type="PROSITE" id="PS50850">
    <property type="entry name" value="MFS"/>
    <property type="match status" value="1"/>
</dbReference>
<feature type="transmembrane region" description="Helical" evidence="6">
    <location>
        <begin position="421"/>
        <end position="441"/>
    </location>
</feature>
<dbReference type="Pfam" id="PF07690">
    <property type="entry name" value="MFS_1"/>
    <property type="match status" value="1"/>
</dbReference>
<dbReference type="SUPFAM" id="SSF103473">
    <property type="entry name" value="MFS general substrate transporter"/>
    <property type="match status" value="1"/>
</dbReference>
<feature type="domain" description="Major facilitator superfamily (MFS) profile" evidence="7">
    <location>
        <begin position="36"/>
        <end position="516"/>
    </location>
</feature>
<feature type="transmembrane region" description="Helical" evidence="6">
    <location>
        <begin position="162"/>
        <end position="184"/>
    </location>
</feature>
<reference evidence="8" key="1">
    <citation type="journal article" date="2020" name="Stud. Mycol.">
        <title>101 Dothideomycetes genomes: a test case for predicting lifestyles and emergence of pathogens.</title>
        <authorList>
            <person name="Haridas S."/>
            <person name="Albert R."/>
            <person name="Binder M."/>
            <person name="Bloem J."/>
            <person name="Labutti K."/>
            <person name="Salamov A."/>
            <person name="Andreopoulos B."/>
            <person name="Baker S."/>
            <person name="Barry K."/>
            <person name="Bills G."/>
            <person name="Bluhm B."/>
            <person name="Cannon C."/>
            <person name="Castanera R."/>
            <person name="Culley D."/>
            <person name="Daum C."/>
            <person name="Ezra D."/>
            <person name="Gonzalez J."/>
            <person name="Henrissat B."/>
            <person name="Kuo A."/>
            <person name="Liang C."/>
            <person name="Lipzen A."/>
            <person name="Lutzoni F."/>
            <person name="Magnuson J."/>
            <person name="Mondo S."/>
            <person name="Nolan M."/>
            <person name="Ohm R."/>
            <person name="Pangilinan J."/>
            <person name="Park H.-J."/>
            <person name="Ramirez L."/>
            <person name="Alfaro M."/>
            <person name="Sun H."/>
            <person name="Tritt A."/>
            <person name="Yoshinaga Y."/>
            <person name="Zwiers L.-H."/>
            <person name="Turgeon B."/>
            <person name="Goodwin S."/>
            <person name="Spatafora J."/>
            <person name="Crous P."/>
            <person name="Grigoriev I."/>
        </authorList>
    </citation>
    <scope>NUCLEOTIDE SEQUENCE</scope>
    <source>
        <strain evidence="8">CBS 279.74</strain>
    </source>
</reference>
<organism evidence="8 9">
    <name type="scientific">Pleomassaria siparia CBS 279.74</name>
    <dbReference type="NCBI Taxonomy" id="1314801"/>
    <lineage>
        <taxon>Eukaryota</taxon>
        <taxon>Fungi</taxon>
        <taxon>Dikarya</taxon>
        <taxon>Ascomycota</taxon>
        <taxon>Pezizomycotina</taxon>
        <taxon>Dothideomycetes</taxon>
        <taxon>Pleosporomycetidae</taxon>
        <taxon>Pleosporales</taxon>
        <taxon>Pleomassariaceae</taxon>
        <taxon>Pleomassaria</taxon>
    </lineage>
</organism>
<keyword evidence="2" id="KW-0813">Transport</keyword>
<keyword evidence="3 6" id="KW-0812">Transmembrane</keyword>
<name>A0A6G1K3C1_9PLEO</name>
<dbReference type="AlphaFoldDB" id="A0A6G1K3C1"/>
<evidence type="ECO:0000256" key="6">
    <source>
        <dbReference type="SAM" id="Phobius"/>
    </source>
</evidence>
<dbReference type="InterPro" id="IPR020846">
    <property type="entry name" value="MFS_dom"/>
</dbReference>
<dbReference type="PANTHER" id="PTHR23501">
    <property type="entry name" value="MAJOR FACILITATOR SUPERFAMILY"/>
    <property type="match status" value="1"/>
</dbReference>
<evidence type="ECO:0000313" key="8">
    <source>
        <dbReference type="EMBL" id="KAF2706941.1"/>
    </source>
</evidence>
<dbReference type="FunFam" id="1.20.1250.20:FF:000196">
    <property type="entry name" value="MFS toxin efflux pump (AflT)"/>
    <property type="match status" value="1"/>
</dbReference>
<feature type="transmembrane region" description="Helical" evidence="6">
    <location>
        <begin position="327"/>
        <end position="350"/>
    </location>
</feature>
<evidence type="ECO:0000313" key="9">
    <source>
        <dbReference type="Proteomes" id="UP000799428"/>
    </source>
</evidence>
<comment type="subcellular location">
    <subcellularLocation>
        <location evidence="1">Membrane</location>
        <topology evidence="1">Multi-pass membrane protein</topology>
    </subcellularLocation>
</comment>
<evidence type="ECO:0000256" key="3">
    <source>
        <dbReference type="ARBA" id="ARBA00022692"/>
    </source>
</evidence>
<feature type="transmembrane region" description="Helical" evidence="6">
    <location>
        <begin position="294"/>
        <end position="315"/>
    </location>
</feature>
<feature type="transmembrane region" description="Helical" evidence="6">
    <location>
        <begin position="190"/>
        <end position="210"/>
    </location>
</feature>
<dbReference type="InterPro" id="IPR036259">
    <property type="entry name" value="MFS_trans_sf"/>
</dbReference>
<dbReference type="PANTHER" id="PTHR23501:SF177">
    <property type="entry name" value="MAJOR FACILITATOR SUPERFAMILY (MFS) PROFILE DOMAIN-CONTAINING PROTEIN-RELATED"/>
    <property type="match status" value="1"/>
</dbReference>
<dbReference type="Gene3D" id="1.20.1250.20">
    <property type="entry name" value="MFS general substrate transporter like domains"/>
    <property type="match status" value="1"/>
</dbReference>
<dbReference type="GO" id="GO:0005886">
    <property type="term" value="C:plasma membrane"/>
    <property type="evidence" value="ECO:0007669"/>
    <property type="project" value="TreeGrafter"/>
</dbReference>
<feature type="transmembrane region" description="Helical" evidence="6">
    <location>
        <begin position="101"/>
        <end position="120"/>
    </location>
</feature>
<dbReference type="GO" id="GO:0022857">
    <property type="term" value="F:transmembrane transporter activity"/>
    <property type="evidence" value="ECO:0007669"/>
    <property type="project" value="InterPro"/>
</dbReference>
<feature type="transmembrane region" description="Helical" evidence="6">
    <location>
        <begin position="357"/>
        <end position="375"/>
    </location>
</feature>
<feature type="transmembrane region" description="Helical" evidence="6">
    <location>
        <begin position="254"/>
        <end position="273"/>
    </location>
</feature>
<evidence type="ECO:0000256" key="5">
    <source>
        <dbReference type="ARBA" id="ARBA00023136"/>
    </source>
</evidence>
<evidence type="ECO:0000259" key="7">
    <source>
        <dbReference type="PROSITE" id="PS50850"/>
    </source>
</evidence>
<feature type="transmembrane region" description="Helical" evidence="6">
    <location>
        <begin position="73"/>
        <end position="89"/>
    </location>
</feature>
<dbReference type="InterPro" id="IPR011701">
    <property type="entry name" value="MFS"/>
</dbReference>
<keyword evidence="9" id="KW-1185">Reference proteome</keyword>
<protein>
    <submittedName>
        <fullName evidence="8">Putative gliotoxin efflux pump</fullName>
    </submittedName>
</protein>
<dbReference type="OrthoDB" id="10021397at2759"/>
<dbReference type="Proteomes" id="UP000799428">
    <property type="component" value="Unassembled WGS sequence"/>
</dbReference>